<organism evidence="2 3">
    <name type="scientific">Crotalaria pallida</name>
    <name type="common">Smooth rattlebox</name>
    <name type="synonym">Crotalaria striata</name>
    <dbReference type="NCBI Taxonomy" id="3830"/>
    <lineage>
        <taxon>Eukaryota</taxon>
        <taxon>Viridiplantae</taxon>
        <taxon>Streptophyta</taxon>
        <taxon>Embryophyta</taxon>
        <taxon>Tracheophyta</taxon>
        <taxon>Spermatophyta</taxon>
        <taxon>Magnoliopsida</taxon>
        <taxon>eudicotyledons</taxon>
        <taxon>Gunneridae</taxon>
        <taxon>Pentapetalae</taxon>
        <taxon>rosids</taxon>
        <taxon>fabids</taxon>
        <taxon>Fabales</taxon>
        <taxon>Fabaceae</taxon>
        <taxon>Papilionoideae</taxon>
        <taxon>50 kb inversion clade</taxon>
        <taxon>genistoids sensu lato</taxon>
        <taxon>core genistoids</taxon>
        <taxon>Crotalarieae</taxon>
        <taxon>Crotalaria</taxon>
    </lineage>
</organism>
<accession>A0AAN9E9P8</accession>
<reference evidence="2 3" key="1">
    <citation type="submission" date="2024-01" db="EMBL/GenBank/DDBJ databases">
        <title>The genomes of 5 underutilized Papilionoideae crops provide insights into root nodulation and disease resistanc.</title>
        <authorList>
            <person name="Yuan L."/>
        </authorList>
    </citation>
    <scope>NUCLEOTIDE SEQUENCE [LARGE SCALE GENOMIC DNA]</scope>
    <source>
        <strain evidence="2">ZHUSHIDOU_FW_LH</strain>
        <tissue evidence="2">Leaf</tissue>
    </source>
</reference>
<proteinExistence type="predicted"/>
<evidence type="ECO:0000313" key="3">
    <source>
        <dbReference type="Proteomes" id="UP001372338"/>
    </source>
</evidence>
<sequence>MEREHAIRVAVALAVTNQNRRHHQHRRPIPIQNQAPPPPAASRRALAATAAACSPPSLASSRSGLGYQVTIEHRWITFLVEIYDPQAKGPPVEKYHKDHLKRSHVLLTSYKLAIIAYSEVKMDPLKGNLSTYSD</sequence>
<dbReference type="Proteomes" id="UP001372338">
    <property type="component" value="Unassembled WGS sequence"/>
</dbReference>
<feature type="compositionally biased region" description="Basic residues" evidence="1">
    <location>
        <begin position="19"/>
        <end position="28"/>
    </location>
</feature>
<evidence type="ECO:0000256" key="1">
    <source>
        <dbReference type="SAM" id="MobiDB-lite"/>
    </source>
</evidence>
<name>A0AAN9E9P8_CROPI</name>
<keyword evidence="3" id="KW-1185">Reference proteome</keyword>
<dbReference type="EMBL" id="JAYWIO010000008">
    <property type="protein sequence ID" value="KAK7245737.1"/>
    <property type="molecule type" value="Genomic_DNA"/>
</dbReference>
<protein>
    <submittedName>
        <fullName evidence="2">Uncharacterized protein</fullName>
    </submittedName>
</protein>
<gene>
    <name evidence="2" type="ORF">RIF29_40586</name>
</gene>
<evidence type="ECO:0000313" key="2">
    <source>
        <dbReference type="EMBL" id="KAK7245737.1"/>
    </source>
</evidence>
<comment type="caution">
    <text evidence="2">The sequence shown here is derived from an EMBL/GenBank/DDBJ whole genome shotgun (WGS) entry which is preliminary data.</text>
</comment>
<dbReference type="AlphaFoldDB" id="A0AAN9E9P8"/>
<feature type="region of interest" description="Disordered" evidence="1">
    <location>
        <begin position="15"/>
        <end position="48"/>
    </location>
</feature>